<protein>
    <recommendedName>
        <fullName evidence="3">SIR2-like domain-containing protein</fullName>
    </recommendedName>
</protein>
<sequence length="75" mass="8271">MAINEGSRPFPSVAQRDGTCRLITANFDRLFIKAAKKLVPVNVDSAPKLPVPKADRWDSILHLHGLLPAKPNNLE</sequence>
<name>A0ABY5MGQ4_9HYPH</name>
<keyword evidence="2" id="KW-1185">Reference proteome</keyword>
<evidence type="ECO:0000313" key="2">
    <source>
        <dbReference type="Proteomes" id="UP001342418"/>
    </source>
</evidence>
<evidence type="ECO:0000313" key="1">
    <source>
        <dbReference type="EMBL" id="UUP16449.1"/>
    </source>
</evidence>
<proteinExistence type="predicted"/>
<organism evidence="1 2">
    <name type="scientific">Nitratireductor thuwali</name>
    <dbReference type="NCBI Taxonomy" id="2267699"/>
    <lineage>
        <taxon>Bacteria</taxon>
        <taxon>Pseudomonadati</taxon>
        <taxon>Pseudomonadota</taxon>
        <taxon>Alphaproteobacteria</taxon>
        <taxon>Hyphomicrobiales</taxon>
        <taxon>Phyllobacteriaceae</taxon>
        <taxon>Nitratireductor</taxon>
    </lineage>
</organism>
<reference evidence="1 2" key="1">
    <citation type="submission" date="2018-07" db="EMBL/GenBank/DDBJ databases">
        <title>Genome sequence of Nitratireductor thuwali#1536.</title>
        <authorList>
            <person name="Michoud G."/>
            <person name="Merlino G."/>
            <person name="Sefrji F.O."/>
            <person name="Daffonchio D."/>
        </authorList>
    </citation>
    <scope>NUCLEOTIDE SEQUENCE [LARGE SCALE GENOMIC DNA]</scope>
    <source>
        <strain evidence="2">Nit1536</strain>
    </source>
</reference>
<dbReference type="EMBL" id="CP030941">
    <property type="protein sequence ID" value="UUP16449.1"/>
    <property type="molecule type" value="Genomic_DNA"/>
</dbReference>
<dbReference type="Proteomes" id="UP001342418">
    <property type="component" value="Chromosome"/>
</dbReference>
<evidence type="ECO:0008006" key="3">
    <source>
        <dbReference type="Google" id="ProtNLM"/>
    </source>
</evidence>
<accession>A0ABY5MGQ4</accession>
<gene>
    <name evidence="1" type="ORF">NTH_00896</name>
</gene>